<dbReference type="GO" id="GO:0003964">
    <property type="term" value="F:RNA-directed DNA polymerase activity"/>
    <property type="evidence" value="ECO:0007669"/>
    <property type="project" value="UniProtKB-KW"/>
</dbReference>
<dbReference type="GeneTree" id="ENSGT01100000263500"/>
<dbReference type="Gene3D" id="3.30.70.270">
    <property type="match status" value="1"/>
</dbReference>
<feature type="region of interest" description="Disordered" evidence="8">
    <location>
        <begin position="1"/>
        <end position="23"/>
    </location>
</feature>
<keyword evidence="3" id="KW-0548">Nucleotidyltransferase</keyword>
<feature type="compositionally biased region" description="Acidic residues" evidence="8">
    <location>
        <begin position="42"/>
        <end position="56"/>
    </location>
</feature>
<dbReference type="InterPro" id="IPR041373">
    <property type="entry name" value="RT_RNaseH"/>
</dbReference>
<dbReference type="FunFam" id="3.30.70.270:FF:000026">
    <property type="entry name" value="Transposon Ty3-G Gag-Pol polyprotein"/>
    <property type="match status" value="1"/>
</dbReference>
<dbReference type="Pfam" id="PF17917">
    <property type="entry name" value="RT_RNaseH"/>
    <property type="match status" value="1"/>
</dbReference>
<dbReference type="PANTHER" id="PTHR37984:SF5">
    <property type="entry name" value="PROTEIN NYNRIN-LIKE"/>
    <property type="match status" value="1"/>
</dbReference>
<dbReference type="Gene3D" id="2.40.70.10">
    <property type="entry name" value="Acid Proteases"/>
    <property type="match status" value="1"/>
</dbReference>
<reference evidence="11" key="2">
    <citation type="submission" date="2025-09" db="UniProtKB">
        <authorList>
            <consortium name="Ensembl"/>
        </authorList>
    </citation>
    <scope>IDENTIFICATION</scope>
</reference>
<feature type="domain" description="Reverse transcriptase RNase H-like" evidence="10">
    <location>
        <begin position="603"/>
        <end position="706"/>
    </location>
</feature>
<dbReference type="InterPro" id="IPR050951">
    <property type="entry name" value="Retrovirus_Pol_polyprotein"/>
</dbReference>
<evidence type="ECO:0000256" key="3">
    <source>
        <dbReference type="ARBA" id="ARBA00022695"/>
    </source>
</evidence>
<dbReference type="CDD" id="cd09274">
    <property type="entry name" value="RNase_HI_RT_Ty3"/>
    <property type="match status" value="1"/>
</dbReference>
<sequence>MSSSKAFEGDVPVPDPDFSASSFRAHREPLKELIHTFSDLYISDEEDGAGGEDPDEVFQLPPPPPPEVYEDPETTESESKSTIIKELSNRLDALEKNVSNLQQQVREQMSIQECEERFRSTEEKVSYHVDRECGRVKKYLEMLVQDLGKSMVDCLKRRDKQINRKLQIYHPTSSTPHQSMSRPVIHKSAKDIHSHTYCTADSMSGSQFNPPVKLEFPKFSNHSDEDPLAFIERCEEYFAVRPLTDEETIASLTAVLSHTAKDWWSAEKKRVHDWQQFKEAFLQAFLNEDYEVVAMRKLMERRQGVNESFRDYAFHYRALCLRWKKGMAEKEMIQAILRNCNPRLASLLRGNLQSVHELVRVGMQVERDIGESKKYWSMMNADEQRKKNVVSQELQRKNTPSYTRVVQNFKEDLQPNPRNLTIPLNIQGKRIDALVDTGSTLSLMQKSLWNQLCKEKVLLSSGGQTFLLANGHHQAAIGKVLWITKLHDVPVEIEFYIMKKCNFIQKSLKFLGHLVSGDGIRTDPDKVSAIRLFPTPQSLKEVQRFVGLAGWYHRFIPNFSEKAAPLHALKQKNTTWIWSEQCQQSLDLLKMDLTKAPILAAPDLEKSFRVQTDASEVGLGAVLTQEVEGIERVIAYASRLLRGAEKAYSVSEKECLAVVWAVEKWRPYLEGSLFEIITDHAALTWAFNHPKPSSRLVRWTIRLQGFHFVVKYRKGQCNIVPDVLSRIPNVDNSTNLIALNQVPLSASMPVDLTQIAVAQK</sequence>
<evidence type="ECO:0000256" key="5">
    <source>
        <dbReference type="ARBA" id="ARBA00022759"/>
    </source>
</evidence>
<dbReference type="GO" id="GO:0004190">
    <property type="term" value="F:aspartic-type endopeptidase activity"/>
    <property type="evidence" value="ECO:0007669"/>
    <property type="project" value="InterPro"/>
</dbReference>
<dbReference type="Pfam" id="PF03732">
    <property type="entry name" value="Retrotrans_gag"/>
    <property type="match status" value="1"/>
</dbReference>
<keyword evidence="4" id="KW-0540">Nuclease</keyword>
<evidence type="ECO:0000256" key="8">
    <source>
        <dbReference type="SAM" id="MobiDB-lite"/>
    </source>
</evidence>
<proteinExistence type="predicted"/>
<organism evidence="11 12">
    <name type="scientific">Cyprinus carpio carpio</name>
    <dbReference type="NCBI Taxonomy" id="630221"/>
    <lineage>
        <taxon>Eukaryota</taxon>
        <taxon>Metazoa</taxon>
        <taxon>Chordata</taxon>
        <taxon>Craniata</taxon>
        <taxon>Vertebrata</taxon>
        <taxon>Euteleostomi</taxon>
        <taxon>Actinopterygii</taxon>
        <taxon>Neopterygii</taxon>
        <taxon>Teleostei</taxon>
        <taxon>Ostariophysi</taxon>
        <taxon>Cypriniformes</taxon>
        <taxon>Cyprinidae</taxon>
        <taxon>Cyprininae</taxon>
        <taxon>Cyprinus</taxon>
    </lineage>
</organism>
<evidence type="ECO:0000256" key="4">
    <source>
        <dbReference type="ARBA" id="ARBA00022722"/>
    </source>
</evidence>
<evidence type="ECO:0000313" key="12">
    <source>
        <dbReference type="Proteomes" id="UP001108240"/>
    </source>
</evidence>
<dbReference type="AlphaFoldDB" id="A0A9J8BTE2"/>
<name>A0A9J8BTE2_CYPCA</name>
<keyword evidence="5" id="KW-0255">Endonuclease</keyword>
<dbReference type="Proteomes" id="UP001108240">
    <property type="component" value="Unplaced"/>
</dbReference>
<protein>
    <recommendedName>
        <fullName evidence="1">RNA-directed DNA polymerase</fullName>
        <ecNumber evidence="1">2.7.7.49</ecNumber>
    </recommendedName>
</protein>
<dbReference type="FunFam" id="3.10.20.370:FF:000001">
    <property type="entry name" value="Retrovirus-related Pol polyprotein from transposon 17.6-like protein"/>
    <property type="match status" value="1"/>
</dbReference>
<dbReference type="InterPro" id="IPR001969">
    <property type="entry name" value="Aspartic_peptidase_AS"/>
</dbReference>
<dbReference type="GO" id="GO:0006508">
    <property type="term" value="P:proteolysis"/>
    <property type="evidence" value="ECO:0007669"/>
    <property type="project" value="InterPro"/>
</dbReference>
<feature type="region of interest" description="Disordered" evidence="8">
    <location>
        <begin position="41"/>
        <end position="79"/>
    </location>
</feature>
<accession>A0A9J8BTE2</accession>
<dbReference type="InterPro" id="IPR043128">
    <property type="entry name" value="Rev_trsase/Diguanyl_cyclase"/>
</dbReference>
<dbReference type="SUPFAM" id="SSF56672">
    <property type="entry name" value="DNA/RNA polymerases"/>
    <property type="match status" value="1"/>
</dbReference>
<keyword evidence="2" id="KW-0808">Transferase</keyword>
<evidence type="ECO:0000256" key="7">
    <source>
        <dbReference type="ARBA" id="ARBA00022918"/>
    </source>
</evidence>
<dbReference type="PANTHER" id="PTHR37984">
    <property type="entry name" value="PROTEIN CBG26694"/>
    <property type="match status" value="1"/>
</dbReference>
<dbReference type="PROSITE" id="PS00141">
    <property type="entry name" value="ASP_PROTEASE"/>
    <property type="match status" value="1"/>
</dbReference>
<feature type="domain" description="Retrotransposon gag" evidence="9">
    <location>
        <begin position="256"/>
        <end position="338"/>
    </location>
</feature>
<dbReference type="InterPro" id="IPR021109">
    <property type="entry name" value="Peptidase_aspartic_dom_sf"/>
</dbReference>
<keyword evidence="6" id="KW-0378">Hydrolase</keyword>
<dbReference type="SUPFAM" id="SSF50630">
    <property type="entry name" value="Acid proteases"/>
    <property type="match status" value="1"/>
</dbReference>
<dbReference type="InterPro" id="IPR005162">
    <property type="entry name" value="Retrotrans_gag_dom"/>
</dbReference>
<keyword evidence="12" id="KW-1185">Reference proteome</keyword>
<dbReference type="CDD" id="cd00303">
    <property type="entry name" value="retropepsin_like"/>
    <property type="match status" value="1"/>
</dbReference>
<evidence type="ECO:0000259" key="9">
    <source>
        <dbReference type="Pfam" id="PF03732"/>
    </source>
</evidence>
<evidence type="ECO:0000313" key="11">
    <source>
        <dbReference type="Ensembl" id="ENSCCRP00000161204.1"/>
    </source>
</evidence>
<evidence type="ECO:0000256" key="1">
    <source>
        <dbReference type="ARBA" id="ARBA00012493"/>
    </source>
</evidence>
<dbReference type="Ensembl" id="ENSCCRT00000171711.1">
    <property type="protein sequence ID" value="ENSCCRP00000161204.1"/>
    <property type="gene ID" value="ENSCCRG00000056991.1"/>
</dbReference>
<dbReference type="GO" id="GO:0004519">
    <property type="term" value="F:endonuclease activity"/>
    <property type="evidence" value="ECO:0007669"/>
    <property type="project" value="UniProtKB-KW"/>
</dbReference>
<keyword evidence="7" id="KW-0695">RNA-directed DNA polymerase</keyword>
<dbReference type="EC" id="2.7.7.49" evidence="1"/>
<evidence type="ECO:0000256" key="2">
    <source>
        <dbReference type="ARBA" id="ARBA00022679"/>
    </source>
</evidence>
<dbReference type="InterPro" id="IPR043502">
    <property type="entry name" value="DNA/RNA_pol_sf"/>
</dbReference>
<evidence type="ECO:0000256" key="6">
    <source>
        <dbReference type="ARBA" id="ARBA00022801"/>
    </source>
</evidence>
<reference evidence="11" key="1">
    <citation type="submission" date="2025-08" db="UniProtKB">
        <authorList>
            <consortium name="Ensembl"/>
        </authorList>
    </citation>
    <scope>IDENTIFICATION</scope>
</reference>
<evidence type="ECO:0000259" key="10">
    <source>
        <dbReference type="Pfam" id="PF17917"/>
    </source>
</evidence>